<gene>
    <name evidence="2" type="ORF">MD535_19785</name>
</gene>
<evidence type="ECO:0000313" key="2">
    <source>
        <dbReference type="EMBL" id="MCW8348229.1"/>
    </source>
</evidence>
<evidence type="ECO:0000259" key="1">
    <source>
        <dbReference type="PROSITE" id="PS51782"/>
    </source>
</evidence>
<dbReference type="Pfam" id="PF01476">
    <property type="entry name" value="LysM"/>
    <property type="match status" value="1"/>
</dbReference>
<name>A0A9X3HYC6_9VIBR</name>
<protein>
    <submittedName>
        <fullName evidence="2">LysM peptidoglycan-binding domain-containing protein</fullName>
    </submittedName>
</protein>
<feature type="domain" description="LysM" evidence="1">
    <location>
        <begin position="38"/>
        <end position="86"/>
    </location>
</feature>
<keyword evidence="3" id="KW-1185">Reference proteome</keyword>
<reference evidence="2" key="1">
    <citation type="submission" date="2022-02" db="EMBL/GenBank/DDBJ databases">
        <title>Vibrio sp. nov, a new bacterium isolated from seawater.</title>
        <authorList>
            <person name="Yuan Y."/>
        </authorList>
    </citation>
    <scope>NUCLEOTIDE SEQUENCE</scope>
    <source>
        <strain evidence="2">ZSDZ65</strain>
    </source>
</reference>
<accession>A0A9X3HYC6</accession>
<sequence length="354" mass="40037">MKQQILRSKWHFILLTLSVFLCFPVDSDELKIKPNVPRSYVVVAGDTLWDISTLYLQSPWRWPELWGQNQHIDNPHLIYPGDRLSLIWIDGKPRLTKKAFEKLSPRIRINQKVAISGAERATVTRYLEKEGLVESSRLETFPVVAGSSRGLDYVTDRDELYIQYEGAEREWGIYRVGKAYISSDEKAEMTEIRLLAEAHTVDQKEGMTTLMITSLKRELKKGDLVIPFSVHQDMSLAASFYPQPGPDITSKPVQLLGSLNSLNYAVQGQTVVLNVGVLDSVKQGSTYLIKRRSEDFRFSSGEKGLTKATKVSTFPKVEIGQLMVIRPYAHFSIAVITTSTEPVSMMAIIEAPER</sequence>
<dbReference type="CDD" id="cd00118">
    <property type="entry name" value="LysM"/>
    <property type="match status" value="1"/>
</dbReference>
<dbReference type="PANTHER" id="PTHR34700:SF4">
    <property type="entry name" value="PHAGE-LIKE ELEMENT PBSX PROTEIN XKDP"/>
    <property type="match status" value="1"/>
</dbReference>
<dbReference type="PROSITE" id="PS51782">
    <property type="entry name" value="LYSM"/>
    <property type="match status" value="1"/>
</dbReference>
<dbReference type="InterPro" id="IPR036779">
    <property type="entry name" value="LysM_dom_sf"/>
</dbReference>
<dbReference type="InterPro" id="IPR018392">
    <property type="entry name" value="LysM"/>
</dbReference>
<dbReference type="RefSeq" id="WP_265676759.1">
    <property type="nucleotide sequence ID" value="NZ_JAKRRY010000034.1"/>
</dbReference>
<dbReference type="EMBL" id="JAKRRY010000034">
    <property type="protein sequence ID" value="MCW8348229.1"/>
    <property type="molecule type" value="Genomic_DNA"/>
</dbReference>
<evidence type="ECO:0000313" key="3">
    <source>
        <dbReference type="Proteomes" id="UP001155587"/>
    </source>
</evidence>
<dbReference type="PANTHER" id="PTHR34700">
    <property type="entry name" value="POTASSIUM BINDING PROTEIN KBP"/>
    <property type="match status" value="1"/>
</dbReference>
<proteinExistence type="predicted"/>
<dbReference type="Proteomes" id="UP001155587">
    <property type="component" value="Unassembled WGS sequence"/>
</dbReference>
<comment type="caution">
    <text evidence="2">The sequence shown here is derived from an EMBL/GenBank/DDBJ whole genome shotgun (WGS) entry which is preliminary data.</text>
</comment>
<dbReference type="AlphaFoldDB" id="A0A9X3HYC6"/>
<organism evidence="2 3">
    <name type="scientific">Vibrio qingdaonensis</name>
    <dbReference type="NCBI Taxonomy" id="2829491"/>
    <lineage>
        <taxon>Bacteria</taxon>
        <taxon>Pseudomonadati</taxon>
        <taxon>Pseudomonadota</taxon>
        <taxon>Gammaproteobacteria</taxon>
        <taxon>Vibrionales</taxon>
        <taxon>Vibrionaceae</taxon>
        <taxon>Vibrio</taxon>
    </lineage>
</organism>
<dbReference type="InterPro" id="IPR052196">
    <property type="entry name" value="Bact_Kbp"/>
</dbReference>
<dbReference type="SUPFAM" id="SSF54106">
    <property type="entry name" value="LysM domain"/>
    <property type="match status" value="1"/>
</dbReference>
<dbReference type="Gene3D" id="3.10.350.10">
    <property type="entry name" value="LysM domain"/>
    <property type="match status" value="1"/>
</dbReference>